<protein>
    <submittedName>
        <fullName evidence="1">Uncharacterized protein</fullName>
    </submittedName>
</protein>
<dbReference type="RefSeq" id="WP_002685755.1">
    <property type="nucleotide sequence ID" value="NZ_JH600070.1"/>
</dbReference>
<dbReference type="HOGENOM" id="CLU_1683184_0_0_6"/>
<reference evidence="1 2" key="1">
    <citation type="submission" date="2011-11" db="EMBL/GenBank/DDBJ databases">
        <title>Improved High-Quality Draft sequence of Beggiatoa alba B18lD.</title>
        <authorList>
            <consortium name="US DOE Joint Genome Institute"/>
            <person name="Lucas S."/>
            <person name="Han J."/>
            <person name="Lapidus A."/>
            <person name="Cheng J.-F."/>
            <person name="Goodwin L."/>
            <person name="Pitluck S."/>
            <person name="Peters L."/>
            <person name="Mikhailova N."/>
            <person name="Held B."/>
            <person name="Detter J.C."/>
            <person name="Han C."/>
            <person name="Tapia R."/>
            <person name="Land M."/>
            <person name="Hauser L."/>
            <person name="Kyrpides N."/>
            <person name="Ivanova N."/>
            <person name="Pagani I."/>
            <person name="Samuel K."/>
            <person name="Teske A."/>
            <person name="Mueller J."/>
            <person name="Woyke T."/>
        </authorList>
    </citation>
    <scope>NUCLEOTIDE SEQUENCE [LARGE SCALE GENOMIC DNA]</scope>
    <source>
        <strain evidence="1 2">B18LD</strain>
    </source>
</reference>
<keyword evidence="2" id="KW-1185">Reference proteome</keyword>
<proteinExistence type="predicted"/>
<evidence type="ECO:0000313" key="1">
    <source>
        <dbReference type="EMBL" id="EIJ42640.1"/>
    </source>
</evidence>
<dbReference type="EMBL" id="JH600070">
    <property type="protein sequence ID" value="EIJ42640.1"/>
    <property type="molecule type" value="Genomic_DNA"/>
</dbReference>
<dbReference type="Proteomes" id="UP000005744">
    <property type="component" value="Unassembled WGS sequence"/>
</dbReference>
<evidence type="ECO:0000313" key="2">
    <source>
        <dbReference type="Proteomes" id="UP000005744"/>
    </source>
</evidence>
<name>I3CG97_9GAMM</name>
<accession>I3CG97</accession>
<dbReference type="AlphaFoldDB" id="I3CG97"/>
<gene>
    <name evidence="1" type="ORF">BegalDRAFT_1764</name>
</gene>
<sequence>MSINFNQHCSQHEMSEGVLQIVGEKSSGQQPVLAITSQRVLLLHEKKGWLSTHEHIVAQRDIKQLALVNVDHESHFFSFSSYSHVSIYFYSGYEFEPYQPHFIDDDPFLISLEDSFENRKYIKFLHDIAEQVRTQRGEMVRNFFMHKTQERYLPPQ</sequence>
<organism evidence="1 2">
    <name type="scientific">Beggiatoa alba B18LD</name>
    <dbReference type="NCBI Taxonomy" id="395493"/>
    <lineage>
        <taxon>Bacteria</taxon>
        <taxon>Pseudomonadati</taxon>
        <taxon>Pseudomonadota</taxon>
        <taxon>Gammaproteobacteria</taxon>
        <taxon>Thiotrichales</taxon>
        <taxon>Thiotrichaceae</taxon>
        <taxon>Beggiatoa</taxon>
    </lineage>
</organism>